<dbReference type="AlphaFoldDB" id="A0A9P6J5S1"/>
<evidence type="ECO:0000256" key="1">
    <source>
        <dbReference type="SAM" id="MobiDB-lite"/>
    </source>
</evidence>
<comment type="caution">
    <text evidence="3">The sequence shown here is derived from an EMBL/GenBank/DDBJ whole genome shotgun (WGS) entry which is preliminary data.</text>
</comment>
<reference evidence="3" key="1">
    <citation type="journal article" date="2020" name="Fungal Divers.">
        <title>Resolving the Mortierellaceae phylogeny through synthesis of multi-gene phylogenetics and phylogenomics.</title>
        <authorList>
            <person name="Vandepol N."/>
            <person name="Liber J."/>
            <person name="Desiro A."/>
            <person name="Na H."/>
            <person name="Kennedy M."/>
            <person name="Barry K."/>
            <person name="Grigoriev I.V."/>
            <person name="Miller A.N."/>
            <person name="O'Donnell K."/>
            <person name="Stajich J.E."/>
            <person name="Bonito G."/>
        </authorList>
    </citation>
    <scope>NUCLEOTIDE SEQUENCE</scope>
    <source>
        <strain evidence="3">MES-2147</strain>
    </source>
</reference>
<dbReference type="EMBL" id="JAAAHW010006321">
    <property type="protein sequence ID" value="KAF9963131.1"/>
    <property type="molecule type" value="Genomic_DNA"/>
</dbReference>
<dbReference type="Pfam" id="PF02179">
    <property type="entry name" value="BAG"/>
    <property type="match status" value="1"/>
</dbReference>
<accession>A0A9P6J5S1</accession>
<dbReference type="InterPro" id="IPR003103">
    <property type="entry name" value="BAG_domain"/>
</dbReference>
<gene>
    <name evidence="3" type="ORF">BGZ65_005790</name>
</gene>
<organism evidence="3 4">
    <name type="scientific">Modicella reniformis</name>
    <dbReference type="NCBI Taxonomy" id="1440133"/>
    <lineage>
        <taxon>Eukaryota</taxon>
        <taxon>Fungi</taxon>
        <taxon>Fungi incertae sedis</taxon>
        <taxon>Mucoromycota</taxon>
        <taxon>Mortierellomycotina</taxon>
        <taxon>Mortierellomycetes</taxon>
        <taxon>Mortierellales</taxon>
        <taxon>Mortierellaceae</taxon>
        <taxon>Modicella</taxon>
    </lineage>
</organism>
<evidence type="ECO:0000313" key="4">
    <source>
        <dbReference type="Proteomes" id="UP000749646"/>
    </source>
</evidence>
<dbReference type="InterPro" id="IPR036533">
    <property type="entry name" value="BAG_dom_sf"/>
</dbReference>
<sequence>MYPSQDTRKGRRRQDRQDFFPFFSDSHFDSFLGGNPGGLSESVDPSFGTTSPHKQRQLRQQRQQQQQQDEWEQKQHEWEQKQHEWEQKQQLYEQQQLREQELAREYQRQEAALRRQHPKDRHEQSEPFYEPSQALDRSPHQYTQYRPQHHQSWQHQQWRPGQQPHNSKRHGRRQRRHESQEIMFDEAPSVQMPEDDEMGSLVRTAFGDDTESVDVVSTHKKPIEMYPPPGSITTRHTAESEPASTSEEPEEHDQHKEEEVATSDEEEQFPVDRELQRRRQADLSQIETSLKELSQELDQILAGQISNKKSILMTEENLTKAMLRIDAIESGGDSSIRKQRKDLINWAEKLLVKVDEFKRKTKTSAYSPNHH</sequence>
<name>A0A9P6J5S1_9FUNG</name>
<feature type="domain" description="BAG" evidence="2">
    <location>
        <begin position="282"/>
        <end position="358"/>
    </location>
</feature>
<evidence type="ECO:0000259" key="2">
    <source>
        <dbReference type="PROSITE" id="PS51035"/>
    </source>
</evidence>
<feature type="compositionally biased region" description="Acidic residues" evidence="1">
    <location>
        <begin position="260"/>
        <end position="269"/>
    </location>
</feature>
<dbReference type="SUPFAM" id="SSF63491">
    <property type="entry name" value="BAG domain"/>
    <property type="match status" value="1"/>
</dbReference>
<dbReference type="Proteomes" id="UP000749646">
    <property type="component" value="Unassembled WGS sequence"/>
</dbReference>
<feature type="compositionally biased region" description="Basic and acidic residues" evidence="1">
    <location>
        <begin position="71"/>
        <end position="87"/>
    </location>
</feature>
<dbReference type="Gene3D" id="1.20.58.120">
    <property type="entry name" value="BAG domain"/>
    <property type="match status" value="1"/>
</dbReference>
<feature type="region of interest" description="Disordered" evidence="1">
    <location>
        <begin position="107"/>
        <end position="195"/>
    </location>
</feature>
<dbReference type="PROSITE" id="PS51035">
    <property type="entry name" value="BAG"/>
    <property type="match status" value="1"/>
</dbReference>
<feature type="region of interest" description="Disordered" evidence="1">
    <location>
        <begin position="221"/>
        <end position="277"/>
    </location>
</feature>
<feature type="region of interest" description="Disordered" evidence="1">
    <location>
        <begin position="31"/>
        <end position="92"/>
    </location>
</feature>
<dbReference type="OrthoDB" id="333905at2759"/>
<protein>
    <recommendedName>
        <fullName evidence="2">BAG domain-containing protein</fullName>
    </recommendedName>
</protein>
<evidence type="ECO:0000313" key="3">
    <source>
        <dbReference type="EMBL" id="KAF9963131.1"/>
    </source>
</evidence>
<proteinExistence type="predicted"/>
<dbReference type="SMART" id="SM00264">
    <property type="entry name" value="BAG"/>
    <property type="match status" value="1"/>
</dbReference>
<feature type="compositionally biased region" description="Basic residues" evidence="1">
    <location>
        <begin position="166"/>
        <end position="176"/>
    </location>
</feature>
<dbReference type="GO" id="GO:0051087">
    <property type="term" value="F:protein-folding chaperone binding"/>
    <property type="evidence" value="ECO:0007669"/>
    <property type="project" value="InterPro"/>
</dbReference>
<keyword evidence="4" id="KW-1185">Reference proteome</keyword>